<organism evidence="3 4">
    <name type="scientific">Phytohabitans kaempferiae</name>
    <dbReference type="NCBI Taxonomy" id="1620943"/>
    <lineage>
        <taxon>Bacteria</taxon>
        <taxon>Bacillati</taxon>
        <taxon>Actinomycetota</taxon>
        <taxon>Actinomycetes</taxon>
        <taxon>Micromonosporales</taxon>
        <taxon>Micromonosporaceae</taxon>
    </lineage>
</organism>
<dbReference type="PANTHER" id="PTHR48081">
    <property type="entry name" value="AB HYDROLASE SUPERFAMILY PROTEIN C4A8.06C"/>
    <property type="match status" value="1"/>
</dbReference>
<dbReference type="InterPro" id="IPR013094">
    <property type="entry name" value="AB_hydrolase_3"/>
</dbReference>
<dbReference type="PANTHER" id="PTHR48081:SF8">
    <property type="entry name" value="ALPHA_BETA HYDROLASE FOLD-3 DOMAIN-CONTAINING PROTEIN-RELATED"/>
    <property type="match status" value="1"/>
</dbReference>
<gene>
    <name evidence="3" type="ORF">ACFFIA_19735</name>
</gene>
<comment type="caution">
    <text evidence="3">The sequence shown here is derived from an EMBL/GenBank/DDBJ whole genome shotgun (WGS) entry which is preliminary data.</text>
</comment>
<proteinExistence type="predicted"/>
<dbReference type="InterPro" id="IPR050300">
    <property type="entry name" value="GDXG_lipolytic_enzyme"/>
</dbReference>
<reference evidence="3 4" key="1">
    <citation type="submission" date="2024-09" db="EMBL/GenBank/DDBJ databases">
        <authorList>
            <person name="Sun Q."/>
            <person name="Mori K."/>
        </authorList>
    </citation>
    <scope>NUCLEOTIDE SEQUENCE [LARGE SCALE GENOMIC DNA]</scope>
    <source>
        <strain evidence="3 4">TBRC 3947</strain>
    </source>
</reference>
<dbReference type="GO" id="GO:0016787">
    <property type="term" value="F:hydrolase activity"/>
    <property type="evidence" value="ECO:0007669"/>
    <property type="project" value="UniProtKB-KW"/>
</dbReference>
<dbReference type="InterPro" id="IPR029058">
    <property type="entry name" value="AB_hydrolase_fold"/>
</dbReference>
<dbReference type="EMBL" id="JBHLUH010000039">
    <property type="protein sequence ID" value="MFC0529896.1"/>
    <property type="molecule type" value="Genomic_DNA"/>
</dbReference>
<dbReference type="SUPFAM" id="SSF53474">
    <property type="entry name" value="alpha/beta-Hydrolases"/>
    <property type="match status" value="1"/>
</dbReference>
<sequence length="320" mass="33540">MPLLPELVPMLARIEAARAHLPDAALPVADRRAAIHRGMDQRAAAVALPPPPVAVTDHTVPVEDGEITVRVYRPDAEGPLPGHLYVHGGGWWLGTLAHRDTVCARRAVDAGCVVASVAHRLAPEHRFPVPVRDCAAALAWLASRAATLGVDASRLSVGGDSSGANLAAATTLVARAEGGPALVAQVLEIPALDLTMSQPSVAGLTGPLVLTRDDLAADIARYADPADLGDPYASPLLTPDLSGLPPALVMTAEFDILRDDGAAYARRLVEAGGSARVVEWPGHVHGSHEMTATLESAREWQAQVAAFLRERHQGSFAVEV</sequence>
<evidence type="ECO:0000313" key="4">
    <source>
        <dbReference type="Proteomes" id="UP001589867"/>
    </source>
</evidence>
<dbReference type="RefSeq" id="WP_377252966.1">
    <property type="nucleotide sequence ID" value="NZ_JBHLUH010000039.1"/>
</dbReference>
<evidence type="ECO:0000313" key="3">
    <source>
        <dbReference type="EMBL" id="MFC0529896.1"/>
    </source>
</evidence>
<evidence type="ECO:0000256" key="1">
    <source>
        <dbReference type="ARBA" id="ARBA00022801"/>
    </source>
</evidence>
<feature type="domain" description="Alpha/beta hydrolase fold-3" evidence="2">
    <location>
        <begin position="84"/>
        <end position="288"/>
    </location>
</feature>
<keyword evidence="1 3" id="KW-0378">Hydrolase</keyword>
<name>A0ABV6M5B3_9ACTN</name>
<dbReference type="Proteomes" id="UP001589867">
    <property type="component" value="Unassembled WGS sequence"/>
</dbReference>
<protein>
    <submittedName>
        <fullName evidence="3">Alpha/beta hydrolase</fullName>
    </submittedName>
</protein>
<dbReference type="Pfam" id="PF07859">
    <property type="entry name" value="Abhydrolase_3"/>
    <property type="match status" value="1"/>
</dbReference>
<accession>A0ABV6M5B3</accession>
<dbReference type="Gene3D" id="3.40.50.1820">
    <property type="entry name" value="alpha/beta hydrolase"/>
    <property type="match status" value="1"/>
</dbReference>
<evidence type="ECO:0000259" key="2">
    <source>
        <dbReference type="Pfam" id="PF07859"/>
    </source>
</evidence>
<keyword evidence="4" id="KW-1185">Reference proteome</keyword>